<protein>
    <recommendedName>
        <fullName evidence="4">Methane oxygenase PmoA</fullName>
    </recommendedName>
</protein>
<evidence type="ECO:0008006" key="4">
    <source>
        <dbReference type="Google" id="ProtNLM"/>
    </source>
</evidence>
<gene>
    <name evidence="2" type="ORF">SBA5_50014</name>
</gene>
<evidence type="ECO:0000313" key="3">
    <source>
        <dbReference type="Proteomes" id="UP000239735"/>
    </source>
</evidence>
<dbReference type="Proteomes" id="UP000239735">
    <property type="component" value="Unassembled WGS sequence"/>
</dbReference>
<sequence length="354" mass="38778">MFRKCTIFLFASVASFLANSALAAPSNGVQVVPKPADHRVDITIDGQPFTSYIWPTRIKKPVLYPIIDADGVTITRGYPLDPRPGERTDHPHHAGLWFNYSNVNGFDFWNNSEAIPPQRAPKMGTIVFDKIVSAKSGASHGELVTDSTWIDGQNHPILAESTRYVFAHYGPTRSIDLIVTLKALDHVIFNDDKDGLLGLRVARWLESPEEKGGTFTDANGNATKVATAATLPAVAPPNGEYLTSEGVKGESAWSTRGRWCSLTGHNDAGHTVTVAIFDHPGNVNYPTYWHARGYGLFAANPLGRHMFDPKQPPLDYTLEKGQSTTFLYRVVIYTHAATADELNREADAFAAASN</sequence>
<accession>A0A2N9LQN8</accession>
<reference evidence="3" key="1">
    <citation type="submission" date="2018-02" db="EMBL/GenBank/DDBJ databases">
        <authorList>
            <person name="Hausmann B."/>
        </authorList>
    </citation>
    <scope>NUCLEOTIDE SEQUENCE [LARGE SCALE GENOMIC DNA]</scope>
    <source>
        <strain evidence="3">Peat soil MAG SbA5</strain>
    </source>
</reference>
<organism evidence="2 3">
    <name type="scientific">Candidatus Sulfuritelmatomonas gaucii</name>
    <dbReference type="NCBI Taxonomy" id="2043161"/>
    <lineage>
        <taxon>Bacteria</taxon>
        <taxon>Pseudomonadati</taxon>
        <taxon>Acidobacteriota</taxon>
        <taxon>Terriglobia</taxon>
        <taxon>Terriglobales</taxon>
        <taxon>Acidobacteriaceae</taxon>
        <taxon>Candidatus Sulfuritelmatomonas</taxon>
    </lineage>
</organism>
<dbReference type="Pfam" id="PF14100">
    <property type="entry name" value="DUF6807"/>
    <property type="match status" value="1"/>
</dbReference>
<dbReference type="EMBL" id="OKRB01000108">
    <property type="protein sequence ID" value="SPE25425.1"/>
    <property type="molecule type" value="Genomic_DNA"/>
</dbReference>
<proteinExistence type="predicted"/>
<evidence type="ECO:0000256" key="1">
    <source>
        <dbReference type="SAM" id="SignalP"/>
    </source>
</evidence>
<name>A0A2N9LQN8_9BACT</name>
<keyword evidence="1" id="KW-0732">Signal</keyword>
<evidence type="ECO:0000313" key="2">
    <source>
        <dbReference type="EMBL" id="SPE25425.1"/>
    </source>
</evidence>
<feature type="signal peptide" evidence="1">
    <location>
        <begin position="1"/>
        <end position="23"/>
    </location>
</feature>
<dbReference type="InterPro" id="IPR029475">
    <property type="entry name" value="DUF6807"/>
</dbReference>
<dbReference type="OrthoDB" id="242375at2"/>
<dbReference type="AlphaFoldDB" id="A0A2N9LQN8"/>
<feature type="chain" id="PRO_5014990234" description="Methane oxygenase PmoA" evidence="1">
    <location>
        <begin position="24"/>
        <end position="354"/>
    </location>
</feature>